<keyword evidence="2" id="KW-1185">Reference proteome</keyword>
<reference evidence="1 2" key="1">
    <citation type="submission" date="2019-11" db="EMBL/GenBank/DDBJ databases">
        <title>Genome of Strain BIT-d1.</title>
        <authorList>
            <person name="Yang Y."/>
        </authorList>
    </citation>
    <scope>NUCLEOTIDE SEQUENCE [LARGE SCALE GENOMIC DNA]</scope>
    <source>
        <strain evidence="1 2">BIT-d1</strain>
    </source>
</reference>
<evidence type="ECO:0000313" key="1">
    <source>
        <dbReference type="EMBL" id="MTG97529.1"/>
    </source>
</evidence>
<dbReference type="RefSeq" id="WP_155091572.1">
    <property type="nucleotide sequence ID" value="NZ_CP102754.1"/>
</dbReference>
<dbReference type="AlphaFoldDB" id="A0A6I3LDF2"/>
<accession>A0A6I3LDF2</accession>
<name>A0A6I3LDF2_9FLAO</name>
<gene>
    <name evidence="1" type="ORF">GJV76_05170</name>
</gene>
<organism evidence="1 2">
    <name type="scientific">Myroides albus</name>
    <dbReference type="NCBI Taxonomy" id="2562892"/>
    <lineage>
        <taxon>Bacteria</taxon>
        <taxon>Pseudomonadati</taxon>
        <taxon>Bacteroidota</taxon>
        <taxon>Flavobacteriia</taxon>
        <taxon>Flavobacteriales</taxon>
        <taxon>Flavobacteriaceae</taxon>
        <taxon>Myroides</taxon>
    </lineage>
</organism>
<dbReference type="EMBL" id="WMJX01000007">
    <property type="protein sequence ID" value="MTG97529.1"/>
    <property type="molecule type" value="Genomic_DNA"/>
</dbReference>
<evidence type="ECO:0000313" key="2">
    <source>
        <dbReference type="Proteomes" id="UP000438760"/>
    </source>
</evidence>
<dbReference type="OrthoDB" id="9936063at2"/>
<dbReference type="Proteomes" id="UP000438760">
    <property type="component" value="Unassembled WGS sequence"/>
</dbReference>
<protein>
    <submittedName>
        <fullName evidence="1">Uncharacterized protein</fullName>
    </submittedName>
</protein>
<comment type="caution">
    <text evidence="1">The sequence shown here is derived from an EMBL/GenBank/DDBJ whole genome shotgun (WGS) entry which is preliminary data.</text>
</comment>
<sequence>MTKQERIQREIIVLMKVAKENDKLDLSEKIEELVFSIKQGIDEAQTDDEVVLYAKYLKIVNSIKK</sequence>
<proteinExistence type="predicted"/>